<evidence type="ECO:0008006" key="4">
    <source>
        <dbReference type="Google" id="ProtNLM"/>
    </source>
</evidence>
<reference evidence="2" key="1">
    <citation type="journal article" date="2020" name="Stud. Mycol.">
        <title>101 Dothideomycetes genomes: a test case for predicting lifestyles and emergence of pathogens.</title>
        <authorList>
            <person name="Haridas S."/>
            <person name="Albert R."/>
            <person name="Binder M."/>
            <person name="Bloem J."/>
            <person name="Labutti K."/>
            <person name="Salamov A."/>
            <person name="Andreopoulos B."/>
            <person name="Baker S."/>
            <person name="Barry K."/>
            <person name="Bills G."/>
            <person name="Bluhm B."/>
            <person name="Cannon C."/>
            <person name="Castanera R."/>
            <person name="Culley D."/>
            <person name="Daum C."/>
            <person name="Ezra D."/>
            <person name="Gonzalez J."/>
            <person name="Henrissat B."/>
            <person name="Kuo A."/>
            <person name="Liang C."/>
            <person name="Lipzen A."/>
            <person name="Lutzoni F."/>
            <person name="Magnuson J."/>
            <person name="Mondo S."/>
            <person name="Nolan M."/>
            <person name="Ohm R."/>
            <person name="Pangilinan J."/>
            <person name="Park H.-J."/>
            <person name="Ramirez L."/>
            <person name="Alfaro M."/>
            <person name="Sun H."/>
            <person name="Tritt A."/>
            <person name="Yoshinaga Y."/>
            <person name="Zwiers L.-H."/>
            <person name="Turgeon B."/>
            <person name="Goodwin S."/>
            <person name="Spatafora J."/>
            <person name="Crous P."/>
            <person name="Grigoriev I."/>
        </authorList>
    </citation>
    <scope>NUCLEOTIDE SEQUENCE</scope>
    <source>
        <strain evidence="2">CBS 675.92</strain>
    </source>
</reference>
<feature type="non-terminal residue" evidence="2">
    <location>
        <position position="1"/>
    </location>
</feature>
<dbReference type="Proteomes" id="UP000800035">
    <property type="component" value="Unassembled WGS sequence"/>
</dbReference>
<dbReference type="OrthoDB" id="5355126at2759"/>
<feature type="region of interest" description="Disordered" evidence="1">
    <location>
        <begin position="46"/>
        <end position="71"/>
    </location>
</feature>
<sequence length="123" mass="13308">RLVTFGGLAAVGGGAYYLYNAGGDPKLAQKKIEHDAATASAKVRGELPGREKEAKKAGEEAHQTGQQVDQKLDQYRQDASKKFEDVRQTTSKDLNAAVDKFDQKVTEGAGKSKSWFGSWFGGK</sequence>
<dbReference type="EMBL" id="ML976987">
    <property type="protein sequence ID" value="KAF1958137.1"/>
    <property type="molecule type" value="Genomic_DNA"/>
</dbReference>
<protein>
    <recommendedName>
        <fullName evidence="4">Calcofluor white hypersensitive protein</fullName>
    </recommendedName>
</protein>
<organism evidence="2 3">
    <name type="scientific">Byssothecium circinans</name>
    <dbReference type="NCBI Taxonomy" id="147558"/>
    <lineage>
        <taxon>Eukaryota</taxon>
        <taxon>Fungi</taxon>
        <taxon>Dikarya</taxon>
        <taxon>Ascomycota</taxon>
        <taxon>Pezizomycotina</taxon>
        <taxon>Dothideomycetes</taxon>
        <taxon>Pleosporomycetidae</taxon>
        <taxon>Pleosporales</taxon>
        <taxon>Massarineae</taxon>
        <taxon>Massarinaceae</taxon>
        <taxon>Byssothecium</taxon>
    </lineage>
</organism>
<evidence type="ECO:0000313" key="2">
    <source>
        <dbReference type="EMBL" id="KAF1958137.1"/>
    </source>
</evidence>
<feature type="non-terminal residue" evidence="2">
    <location>
        <position position="123"/>
    </location>
</feature>
<evidence type="ECO:0000313" key="3">
    <source>
        <dbReference type="Proteomes" id="UP000800035"/>
    </source>
</evidence>
<dbReference type="AlphaFoldDB" id="A0A6A5UAI6"/>
<evidence type="ECO:0000256" key="1">
    <source>
        <dbReference type="SAM" id="MobiDB-lite"/>
    </source>
</evidence>
<gene>
    <name evidence="2" type="ORF">CC80DRAFT_441941</name>
</gene>
<feature type="compositionally biased region" description="Basic and acidic residues" evidence="1">
    <location>
        <begin position="46"/>
        <end position="62"/>
    </location>
</feature>
<accession>A0A6A5UAI6</accession>
<keyword evidence="3" id="KW-1185">Reference proteome</keyword>
<proteinExistence type="predicted"/>
<name>A0A6A5UAI6_9PLEO</name>